<dbReference type="SUPFAM" id="SSF56112">
    <property type="entry name" value="Protein kinase-like (PK-like)"/>
    <property type="match status" value="1"/>
</dbReference>
<name>A0A1J9Q6T2_9EURO</name>
<dbReference type="Proteomes" id="UP000242791">
    <property type="component" value="Unassembled WGS sequence"/>
</dbReference>
<organism evidence="1 2">
    <name type="scientific">Blastomyces percursus</name>
    <dbReference type="NCBI Taxonomy" id="1658174"/>
    <lineage>
        <taxon>Eukaryota</taxon>
        <taxon>Fungi</taxon>
        <taxon>Dikarya</taxon>
        <taxon>Ascomycota</taxon>
        <taxon>Pezizomycotina</taxon>
        <taxon>Eurotiomycetes</taxon>
        <taxon>Eurotiomycetidae</taxon>
        <taxon>Onygenales</taxon>
        <taxon>Ajellomycetaceae</taxon>
        <taxon>Blastomyces</taxon>
    </lineage>
</organism>
<evidence type="ECO:0000313" key="1">
    <source>
        <dbReference type="EMBL" id="OJD24454.1"/>
    </source>
</evidence>
<dbReference type="STRING" id="1658174.A0A1J9Q6T2"/>
<gene>
    <name evidence="1" type="ORF">ACJ73_04178</name>
</gene>
<dbReference type="VEuPathDB" id="FungiDB:ACJ73_04178"/>
<evidence type="ECO:0008006" key="3">
    <source>
        <dbReference type="Google" id="ProtNLM"/>
    </source>
</evidence>
<dbReference type="AlphaFoldDB" id="A0A1J9Q6T2"/>
<dbReference type="OrthoDB" id="2156052at2759"/>
<dbReference type="InterPro" id="IPR011009">
    <property type="entry name" value="Kinase-like_dom_sf"/>
</dbReference>
<keyword evidence="2" id="KW-1185">Reference proteome</keyword>
<comment type="caution">
    <text evidence="1">The sequence shown here is derived from an EMBL/GenBank/DDBJ whole genome shotgun (WGS) entry which is preliminary data.</text>
</comment>
<reference evidence="1 2" key="1">
    <citation type="submission" date="2015-08" db="EMBL/GenBank/DDBJ databases">
        <title>Emmonsia species relationships and genome sequence.</title>
        <authorList>
            <person name="Cuomo C.A."/>
            <person name="Schwartz I.S."/>
            <person name="Kenyon C."/>
            <person name="De Hoog G.S."/>
            <person name="Govender N.P."/>
            <person name="Botha A."/>
            <person name="Moreno L."/>
            <person name="De Vries M."/>
            <person name="Munoz J.F."/>
            <person name="Stielow J.B."/>
        </authorList>
    </citation>
    <scope>NUCLEOTIDE SEQUENCE [LARGE SCALE GENOMIC DNA]</scope>
    <source>
        <strain evidence="1 2">EI222</strain>
    </source>
</reference>
<protein>
    <recommendedName>
        <fullName evidence="3">Aminoglycoside phosphotransferase domain-containing protein</fullName>
    </recommendedName>
</protein>
<accession>A0A1J9Q6T2</accession>
<proteinExistence type="predicted"/>
<dbReference type="Gene3D" id="1.10.510.10">
    <property type="entry name" value="Transferase(Phosphotransferase) domain 1"/>
    <property type="match status" value="1"/>
</dbReference>
<dbReference type="EMBL" id="LGTZ01000558">
    <property type="protein sequence ID" value="OJD24454.1"/>
    <property type="molecule type" value="Genomic_DNA"/>
</dbReference>
<dbReference type="Pfam" id="PF06293">
    <property type="entry name" value="Kdo"/>
    <property type="match status" value="1"/>
</dbReference>
<evidence type="ECO:0000313" key="2">
    <source>
        <dbReference type="Proteomes" id="UP000242791"/>
    </source>
</evidence>
<sequence length="174" mass="19349">MHKHGLSAALFRFTNFSHGYSLVAKGTPVEFGYSSHEENIYQRLRSIQGIHVPVCLGSVDVSSRPLYYDGIARIGHLLFLSHAGRPIRFYAGPGKSQSIREAVSEIHDLGVQHCDCHDGNIFWNAENEGVMIIDFDRAKISSQKRLGGKRVSKKRKRDAAAIFSRLPDTQPAAS</sequence>